<proteinExistence type="predicted"/>
<sequence length="71" mass="8439">MLMLIFHLKNWRITGIDEHSISLAFSHFGNEIKNYFLTPRVFESFGAFNEDEANDTDEDYRSEDDELMMED</sequence>
<evidence type="ECO:0000256" key="1">
    <source>
        <dbReference type="SAM" id="MobiDB-lite"/>
    </source>
</evidence>
<dbReference type="Proteomes" id="UP000682733">
    <property type="component" value="Unassembled WGS sequence"/>
</dbReference>
<evidence type="ECO:0000313" key="4">
    <source>
        <dbReference type="EMBL" id="CAF4181439.1"/>
    </source>
</evidence>
<evidence type="ECO:0000313" key="3">
    <source>
        <dbReference type="EMBL" id="CAF1465812.1"/>
    </source>
</evidence>
<comment type="caution">
    <text evidence="3">The sequence shown here is derived from an EMBL/GenBank/DDBJ whole genome shotgun (WGS) entry which is preliminary data.</text>
</comment>
<feature type="compositionally biased region" description="Acidic residues" evidence="1">
    <location>
        <begin position="49"/>
        <end position="71"/>
    </location>
</feature>
<name>A0A815QRP0_9BILA</name>
<protein>
    <submittedName>
        <fullName evidence="3">Uncharacterized protein</fullName>
    </submittedName>
</protein>
<accession>A0A815QRP0</accession>
<evidence type="ECO:0000313" key="5">
    <source>
        <dbReference type="EMBL" id="CAF4335040.1"/>
    </source>
</evidence>
<dbReference type="Proteomes" id="UP000681722">
    <property type="component" value="Unassembled WGS sequence"/>
</dbReference>
<dbReference type="EMBL" id="CAJOBA010045790">
    <property type="protein sequence ID" value="CAF4181439.1"/>
    <property type="molecule type" value="Genomic_DNA"/>
</dbReference>
<evidence type="ECO:0000313" key="6">
    <source>
        <dbReference type="Proteomes" id="UP000663829"/>
    </source>
</evidence>
<organism evidence="3 6">
    <name type="scientific">Didymodactylos carnosus</name>
    <dbReference type="NCBI Taxonomy" id="1234261"/>
    <lineage>
        <taxon>Eukaryota</taxon>
        <taxon>Metazoa</taxon>
        <taxon>Spiralia</taxon>
        <taxon>Gnathifera</taxon>
        <taxon>Rotifera</taxon>
        <taxon>Eurotatoria</taxon>
        <taxon>Bdelloidea</taxon>
        <taxon>Philodinida</taxon>
        <taxon>Philodinidae</taxon>
        <taxon>Didymodactylos</taxon>
    </lineage>
</organism>
<dbReference type="Proteomes" id="UP000677228">
    <property type="component" value="Unassembled WGS sequence"/>
</dbReference>
<keyword evidence="6" id="KW-1185">Reference proteome</keyword>
<reference evidence="3" key="1">
    <citation type="submission" date="2021-02" db="EMBL/GenBank/DDBJ databases">
        <authorList>
            <person name="Nowell W R."/>
        </authorList>
    </citation>
    <scope>NUCLEOTIDE SEQUENCE</scope>
</reference>
<dbReference type="EMBL" id="CAJOBC010085736">
    <property type="protein sequence ID" value="CAF4335040.1"/>
    <property type="molecule type" value="Genomic_DNA"/>
</dbReference>
<dbReference type="EMBL" id="CAJNOK010024118">
    <property type="protein sequence ID" value="CAF1372377.1"/>
    <property type="molecule type" value="Genomic_DNA"/>
</dbReference>
<evidence type="ECO:0000313" key="2">
    <source>
        <dbReference type="EMBL" id="CAF1372377.1"/>
    </source>
</evidence>
<dbReference type="EMBL" id="CAJNOQ010020270">
    <property type="protein sequence ID" value="CAF1465812.1"/>
    <property type="molecule type" value="Genomic_DNA"/>
</dbReference>
<gene>
    <name evidence="3" type="ORF">GPM918_LOCUS35268</name>
    <name evidence="2" type="ORF">OVA965_LOCUS31733</name>
    <name evidence="5" type="ORF">SRO942_LOCUS35988</name>
    <name evidence="4" type="ORF">TMI583_LOCUS32570</name>
</gene>
<dbReference type="Proteomes" id="UP000663829">
    <property type="component" value="Unassembled WGS sequence"/>
</dbReference>
<dbReference type="AlphaFoldDB" id="A0A815QRP0"/>
<feature type="region of interest" description="Disordered" evidence="1">
    <location>
        <begin position="48"/>
        <end position="71"/>
    </location>
</feature>